<dbReference type="InterPro" id="IPR004919">
    <property type="entry name" value="GmrSD_N"/>
</dbReference>
<gene>
    <name evidence="3" type="ORF">M5D45_00035</name>
</gene>
<feature type="compositionally biased region" description="Acidic residues" evidence="1">
    <location>
        <begin position="128"/>
        <end position="153"/>
    </location>
</feature>
<dbReference type="KEGG" id="ccam:M5D45_00035"/>
<accession>A0AAE9I1J2</accession>
<dbReference type="PANTHER" id="PTHR37292:SF2">
    <property type="entry name" value="DUF262 DOMAIN-CONTAINING PROTEIN"/>
    <property type="match status" value="1"/>
</dbReference>
<dbReference type="Proteomes" id="UP001056132">
    <property type="component" value="Chromosome 1"/>
</dbReference>
<dbReference type="EMBL" id="CP097330">
    <property type="protein sequence ID" value="URF04297.1"/>
    <property type="molecule type" value="Genomic_DNA"/>
</dbReference>
<organism evidence="3 4">
    <name type="scientific">Cupriavidus campinensis</name>
    <dbReference type="NCBI Taxonomy" id="151783"/>
    <lineage>
        <taxon>Bacteria</taxon>
        <taxon>Pseudomonadati</taxon>
        <taxon>Pseudomonadota</taxon>
        <taxon>Betaproteobacteria</taxon>
        <taxon>Burkholderiales</taxon>
        <taxon>Burkholderiaceae</taxon>
        <taxon>Cupriavidus</taxon>
    </lineage>
</organism>
<evidence type="ECO:0000313" key="4">
    <source>
        <dbReference type="Proteomes" id="UP001056132"/>
    </source>
</evidence>
<evidence type="ECO:0000313" key="3">
    <source>
        <dbReference type="EMBL" id="URF04297.1"/>
    </source>
</evidence>
<dbReference type="Pfam" id="PF03235">
    <property type="entry name" value="GmrSD_N"/>
    <property type="match status" value="1"/>
</dbReference>
<name>A0AAE9I1J2_9BURK</name>
<evidence type="ECO:0000256" key="1">
    <source>
        <dbReference type="SAM" id="MobiDB-lite"/>
    </source>
</evidence>
<proteinExistence type="predicted"/>
<dbReference type="RefSeq" id="WP_250024951.1">
    <property type="nucleotide sequence ID" value="NZ_CP097330.1"/>
</dbReference>
<protein>
    <submittedName>
        <fullName evidence="3">DUF262 domain-containing protein</fullName>
    </submittedName>
</protein>
<feature type="domain" description="GmrSD restriction endonucleases N-terminal" evidence="2">
    <location>
        <begin position="9"/>
        <end position="262"/>
    </location>
</feature>
<dbReference type="AlphaFoldDB" id="A0AAE9I1J2"/>
<reference evidence="3" key="2">
    <citation type="submission" date="2022-05" db="EMBL/GenBank/DDBJ databases">
        <authorList>
            <person name="Kunte H.-J."/>
        </authorList>
    </citation>
    <scope>NUCLEOTIDE SEQUENCE</scope>
    <source>
        <strain evidence="3">G5</strain>
    </source>
</reference>
<reference evidence="3" key="1">
    <citation type="journal article" date="2022" name="Microbiol. Resour. Announc.">
        <title>Genome Sequence of Cupriavidus campinensis Strain G5, a Member of a Bacterial Consortium Capable of Polyethylene Degradation.</title>
        <authorList>
            <person name="Schneider B."/>
            <person name="Pfeiffer F."/>
            <person name="Dyall-Smith M."/>
            <person name="Kunte H.J."/>
        </authorList>
    </citation>
    <scope>NUCLEOTIDE SEQUENCE</scope>
    <source>
        <strain evidence="3">G5</strain>
    </source>
</reference>
<feature type="region of interest" description="Disordered" evidence="1">
    <location>
        <begin position="416"/>
        <end position="439"/>
    </location>
</feature>
<sequence length="452" mass="50668">MQQQNIPIGALVDMYKRGELRLPEIQRHYVWQATRVRDLLDSLYRGYPSGSILMWETDEPVPTRDFAIAQENTAFAGRKLLLDGQQRLTSLTAVLGGELVSVRGRKKPIDILFNLEHPEGPPTDIVEVESDEESPLVPDDEVADEAEDGDETEQGLQEKLNRRTFVVASKNLLSQPNWVSVSHVFRTANDAEILEKAGIDSFKDPRFQKYSDRLKKLRAIKDYHYVVHVLERAMSYEEVTEIFVRVNSLGAKLRSSDLALAQMTSRWPNLLKELETFQEECEQSWFTIELGHLVRSIVVFATQQCLFRSVASTPVDKLKEGWAQAKEGLRYAINFLRSNAGIEDETLLSSPNVHPCLGSGEPSEGQQADGGGATRVVALAAGGQCARSLLTRFDRDVAQRRFGHHLPQRRHCRVDGAGEAPVRPSACRAERPRRPRREQPVVLIGLPGAQGG</sequence>
<feature type="region of interest" description="Disordered" evidence="1">
    <location>
        <begin position="128"/>
        <end position="157"/>
    </location>
</feature>
<dbReference type="PANTHER" id="PTHR37292">
    <property type="entry name" value="VNG6097C"/>
    <property type="match status" value="1"/>
</dbReference>
<evidence type="ECO:0000259" key="2">
    <source>
        <dbReference type="Pfam" id="PF03235"/>
    </source>
</evidence>